<evidence type="ECO:0000256" key="1">
    <source>
        <dbReference type="ARBA" id="ARBA00001964"/>
    </source>
</evidence>
<dbReference type="InterPro" id="IPR029035">
    <property type="entry name" value="DHS-like_NAD/FAD-binding_dom"/>
</dbReference>
<dbReference type="CDD" id="cd00568">
    <property type="entry name" value="TPP_enzymes"/>
    <property type="match status" value="1"/>
</dbReference>
<feature type="domain" description="Thiamine pyrophosphate enzyme central" evidence="5">
    <location>
        <begin position="194"/>
        <end position="323"/>
    </location>
</feature>
<feature type="domain" description="Thiamine pyrophosphate enzyme N-terminal TPP-binding" evidence="7">
    <location>
        <begin position="9"/>
        <end position="121"/>
    </location>
</feature>
<dbReference type="Pfam" id="PF02775">
    <property type="entry name" value="TPP_enzyme_C"/>
    <property type="match status" value="1"/>
</dbReference>
<evidence type="ECO:0000313" key="8">
    <source>
        <dbReference type="EMBL" id="MEN2793021.1"/>
    </source>
</evidence>
<dbReference type="InterPro" id="IPR012000">
    <property type="entry name" value="Thiamin_PyroP_enz_cen_dom"/>
</dbReference>
<dbReference type="SUPFAM" id="SSF52467">
    <property type="entry name" value="DHS-like NAD/FAD-binding domain"/>
    <property type="match status" value="1"/>
</dbReference>
<name>A0ABU9YBA1_9SPHN</name>
<dbReference type="RefSeq" id="WP_343892327.1">
    <property type="nucleotide sequence ID" value="NZ_BAAAEH010000057.1"/>
</dbReference>
<dbReference type="SUPFAM" id="SSF52518">
    <property type="entry name" value="Thiamin diphosphate-binding fold (THDP-binding)"/>
    <property type="match status" value="2"/>
</dbReference>
<dbReference type="Pfam" id="PF00205">
    <property type="entry name" value="TPP_enzyme_M"/>
    <property type="match status" value="1"/>
</dbReference>
<dbReference type="Gene3D" id="3.40.50.1220">
    <property type="entry name" value="TPP-binding domain"/>
    <property type="match status" value="1"/>
</dbReference>
<evidence type="ECO:0000256" key="3">
    <source>
        <dbReference type="ARBA" id="ARBA00023052"/>
    </source>
</evidence>
<evidence type="ECO:0000259" key="5">
    <source>
        <dbReference type="Pfam" id="PF00205"/>
    </source>
</evidence>
<dbReference type="Gene3D" id="3.40.50.970">
    <property type="match status" value="2"/>
</dbReference>
<evidence type="ECO:0000256" key="4">
    <source>
        <dbReference type="RuleBase" id="RU362132"/>
    </source>
</evidence>
<evidence type="ECO:0000256" key="2">
    <source>
        <dbReference type="ARBA" id="ARBA00007812"/>
    </source>
</evidence>
<keyword evidence="3 4" id="KW-0786">Thiamine pyrophosphate</keyword>
<dbReference type="InterPro" id="IPR011766">
    <property type="entry name" value="TPP_enzyme_TPP-bd"/>
</dbReference>
<dbReference type="Proteomes" id="UP001419910">
    <property type="component" value="Unassembled WGS sequence"/>
</dbReference>
<evidence type="ECO:0000259" key="7">
    <source>
        <dbReference type="Pfam" id="PF02776"/>
    </source>
</evidence>
<proteinExistence type="inferred from homology"/>
<sequence length="550" mass="58868">MSDFTGKPMKVHQAIARALVENGVDTIFGLCGDANMFMVDSFVHDCRGTFIAAAHEAGSAMMALGYALISGKVGICSVTHGPALTNTVTALVEGVKGSIPMVLVCGDTAVEEREHNQNVPQRDIVVSTGAGFEQLRSPRTATEDVARAMRRAMVERRPIALNVPYEFDFLEVEYRPVRVYVPESRATITSSDDVDNAVGIIAAARRPVVLAGRGAAAPEAKAAIVRLAKRIEAPLATTLKGKDLFRGEDYNLGICGTLSTPIAVETLMESDCIIAFGASLTSWTTSQGAFRKGKRIVQINLEPSEIGKSFPPDAGLVGDPAGTADIIVHWLDEAEIPASGWYSDGLRHEIASYAPQAPRTDYDNGTVDVRGALLWLDSVLPSDRIVVTDRGRFMLHAWTLISVPDPQSFLPSGNVGSIGLGFPHAVGAALAAPGRPIVLVTGDGGFIHGGVAEFNTAVRYNLDLITIVCNDSAYGAEISKFEEKYQDRQMDSGLIAFDWPDFASVAKSLGGEGVTVRTQEDFAVAVDAINNRRRPLLIDIKLDPSRMAAK</sequence>
<dbReference type="InterPro" id="IPR029061">
    <property type="entry name" value="THDP-binding"/>
</dbReference>
<dbReference type="PROSITE" id="PS00187">
    <property type="entry name" value="TPP_ENZYMES"/>
    <property type="match status" value="1"/>
</dbReference>
<protein>
    <submittedName>
        <fullName evidence="8">Thiamine pyrophosphate-binding protein</fullName>
    </submittedName>
</protein>
<gene>
    <name evidence="8" type="ORF">ABC974_25580</name>
</gene>
<comment type="caution">
    <text evidence="8">The sequence shown here is derived from an EMBL/GenBank/DDBJ whole genome shotgun (WGS) entry which is preliminary data.</text>
</comment>
<comment type="similarity">
    <text evidence="2 4">Belongs to the TPP enzyme family.</text>
</comment>
<accession>A0ABU9YBA1</accession>
<dbReference type="InterPro" id="IPR045229">
    <property type="entry name" value="TPP_enz"/>
</dbReference>
<organism evidence="8 9">
    <name type="scientific">Sphingomonas oligophenolica</name>
    <dbReference type="NCBI Taxonomy" id="301154"/>
    <lineage>
        <taxon>Bacteria</taxon>
        <taxon>Pseudomonadati</taxon>
        <taxon>Pseudomonadota</taxon>
        <taxon>Alphaproteobacteria</taxon>
        <taxon>Sphingomonadales</taxon>
        <taxon>Sphingomonadaceae</taxon>
        <taxon>Sphingomonas</taxon>
    </lineage>
</organism>
<dbReference type="Pfam" id="PF02776">
    <property type="entry name" value="TPP_enzyme_N"/>
    <property type="match status" value="1"/>
</dbReference>
<dbReference type="InterPro" id="IPR012001">
    <property type="entry name" value="Thiamin_PyroP_enz_TPP-bd_dom"/>
</dbReference>
<comment type="cofactor">
    <cofactor evidence="1">
        <name>thiamine diphosphate</name>
        <dbReference type="ChEBI" id="CHEBI:58937"/>
    </cofactor>
</comment>
<dbReference type="CDD" id="cd07035">
    <property type="entry name" value="TPP_PYR_POX_like"/>
    <property type="match status" value="1"/>
</dbReference>
<reference evidence="8 9" key="1">
    <citation type="submission" date="2024-05" db="EMBL/GenBank/DDBJ databases">
        <authorList>
            <person name="Liu Q."/>
            <person name="Xin Y.-H."/>
        </authorList>
    </citation>
    <scope>NUCLEOTIDE SEQUENCE [LARGE SCALE GENOMIC DNA]</scope>
    <source>
        <strain evidence="8 9">CGMCC 1.10181</strain>
    </source>
</reference>
<evidence type="ECO:0000259" key="6">
    <source>
        <dbReference type="Pfam" id="PF02775"/>
    </source>
</evidence>
<keyword evidence="9" id="KW-1185">Reference proteome</keyword>
<dbReference type="InterPro" id="IPR000399">
    <property type="entry name" value="TPP-bd_CS"/>
</dbReference>
<dbReference type="PANTHER" id="PTHR18968">
    <property type="entry name" value="THIAMINE PYROPHOSPHATE ENZYMES"/>
    <property type="match status" value="1"/>
</dbReference>
<dbReference type="EMBL" id="JBDIME010000037">
    <property type="protein sequence ID" value="MEN2793021.1"/>
    <property type="molecule type" value="Genomic_DNA"/>
</dbReference>
<feature type="domain" description="Thiamine pyrophosphate enzyme TPP-binding" evidence="6">
    <location>
        <begin position="391"/>
        <end position="540"/>
    </location>
</feature>
<dbReference type="PANTHER" id="PTHR18968:SF13">
    <property type="entry name" value="ACETOLACTATE SYNTHASE CATALYTIC SUBUNIT, MITOCHONDRIAL"/>
    <property type="match status" value="1"/>
</dbReference>
<evidence type="ECO:0000313" key="9">
    <source>
        <dbReference type="Proteomes" id="UP001419910"/>
    </source>
</evidence>